<dbReference type="InterPro" id="IPR051957">
    <property type="entry name" value="CRISP-LCCL_domain"/>
</dbReference>
<dbReference type="PANTHER" id="PTHR31331">
    <property type="entry name" value="LCCL DOMAIN PROTEIN (AFU_ORTHOLOGUE AFUA_5G08630)"/>
    <property type="match status" value="1"/>
</dbReference>
<dbReference type="Pfam" id="PF03815">
    <property type="entry name" value="LCCL"/>
    <property type="match status" value="1"/>
</dbReference>
<feature type="region of interest" description="Disordered" evidence="1">
    <location>
        <begin position="136"/>
        <end position="276"/>
    </location>
</feature>
<dbReference type="Gene3D" id="2.170.130.20">
    <property type="entry name" value="LCCL-like domain"/>
    <property type="match status" value="1"/>
</dbReference>
<evidence type="ECO:0000256" key="3">
    <source>
        <dbReference type="SAM" id="SignalP"/>
    </source>
</evidence>
<gene>
    <name evidence="5" type="primary">Vit</name>
</gene>
<sequence length="419" mass="44324">MSAKQSIISTIQIVVIQAILQRICALPVPQTDITNVSCFATLDSLGTYSPDSVFTVRCPEQCLSSRPFHVEGTNNYTPSSNLCVAGIHSGVITKSGGVMKITVQNKWINPVGSNRNGVRSLGGFAAHTTFIPKAVNPPASSSSANPKANLGEPTSSSSSASTTTTPTSTLTTTAPTATLTTTPPTTTSSTTSTTTVASTLSTTPTPITPTTSTAYSTTTPQVHSSSSKQPGKTGDSLIESDADSPTEISKFRNNIKSTTASPSATESTTSRTVKIQAPNSVFTSTVENDDKTSNSNLVSEETSNVYTLLLWICGGVTFLLLILLLVCFLRKRSRFGRSRISHAGKRKPCRSSGGLESCVCYVAVDSSVQALLNDPETCERPCELRDRLQETESLPESNCHSGPQCDECTGEKCASQYDF</sequence>
<dbReference type="InterPro" id="IPR004043">
    <property type="entry name" value="LCCL"/>
</dbReference>
<proteinExistence type="evidence at transcript level"/>
<dbReference type="SMART" id="SM00603">
    <property type="entry name" value="LCCL"/>
    <property type="match status" value="1"/>
</dbReference>
<feature type="domain" description="LCCL" evidence="4">
    <location>
        <begin position="32"/>
        <end position="130"/>
    </location>
</feature>
<keyword evidence="2" id="KW-0812">Transmembrane</keyword>
<evidence type="ECO:0000259" key="4">
    <source>
        <dbReference type="PROSITE" id="PS50820"/>
    </source>
</evidence>
<feature type="compositionally biased region" description="Low complexity" evidence="1">
    <location>
        <begin position="257"/>
        <end position="270"/>
    </location>
</feature>
<keyword evidence="3" id="KW-0732">Signal</keyword>
<keyword evidence="2" id="KW-0472">Membrane</keyword>
<evidence type="ECO:0000313" key="5">
    <source>
        <dbReference type="EMBL" id="CAB3267614.1"/>
    </source>
</evidence>
<evidence type="ECO:0000256" key="2">
    <source>
        <dbReference type="SAM" id="Phobius"/>
    </source>
</evidence>
<dbReference type="PANTHER" id="PTHR31331:SF1">
    <property type="entry name" value="CYSTEINE RICH SECRETORY PROTEIN LCCL DOMAIN CONTAINING 2"/>
    <property type="match status" value="1"/>
</dbReference>
<feature type="chain" id="PRO_5026227372" evidence="3">
    <location>
        <begin position="26"/>
        <end position="419"/>
    </location>
</feature>
<dbReference type="InterPro" id="IPR036609">
    <property type="entry name" value="LCCL_sf"/>
</dbReference>
<feature type="compositionally biased region" description="Low complexity" evidence="1">
    <location>
        <begin position="136"/>
        <end position="220"/>
    </location>
</feature>
<feature type="transmembrane region" description="Helical" evidence="2">
    <location>
        <begin position="308"/>
        <end position="329"/>
    </location>
</feature>
<dbReference type="EMBL" id="LR791752">
    <property type="protein sequence ID" value="CAB3267614.1"/>
    <property type="molecule type" value="mRNA"/>
</dbReference>
<name>A0A6F9DVY9_9ASCI</name>
<accession>A0A6F9DVY9</accession>
<reference evidence="5" key="1">
    <citation type="submission" date="2020-04" db="EMBL/GenBank/DDBJ databases">
        <authorList>
            <person name="Neveu A P."/>
        </authorList>
    </citation>
    <scope>NUCLEOTIDE SEQUENCE</scope>
    <source>
        <tissue evidence="5">Whole embryo</tissue>
    </source>
</reference>
<feature type="compositionally biased region" description="Polar residues" evidence="1">
    <location>
        <begin position="221"/>
        <end position="230"/>
    </location>
</feature>
<organism evidence="5">
    <name type="scientific">Phallusia mammillata</name>
    <dbReference type="NCBI Taxonomy" id="59560"/>
    <lineage>
        <taxon>Eukaryota</taxon>
        <taxon>Metazoa</taxon>
        <taxon>Chordata</taxon>
        <taxon>Tunicata</taxon>
        <taxon>Ascidiacea</taxon>
        <taxon>Phlebobranchia</taxon>
        <taxon>Ascidiidae</taxon>
        <taxon>Phallusia</taxon>
    </lineage>
</organism>
<dbReference type="AlphaFoldDB" id="A0A6F9DVY9"/>
<evidence type="ECO:0000256" key="1">
    <source>
        <dbReference type="SAM" id="MobiDB-lite"/>
    </source>
</evidence>
<protein>
    <submittedName>
        <fullName evidence="5">Cell wall integrity and stress response component 2</fullName>
    </submittedName>
</protein>
<dbReference type="PROSITE" id="PS50820">
    <property type="entry name" value="LCCL"/>
    <property type="match status" value="1"/>
</dbReference>
<keyword evidence="2" id="KW-1133">Transmembrane helix</keyword>
<feature type="signal peptide" evidence="3">
    <location>
        <begin position="1"/>
        <end position="25"/>
    </location>
</feature>
<dbReference type="SUPFAM" id="SSF69848">
    <property type="entry name" value="LCCL domain"/>
    <property type="match status" value="1"/>
</dbReference>